<evidence type="ECO:0000259" key="4">
    <source>
        <dbReference type="PROSITE" id="PS50214"/>
    </source>
</evidence>
<dbReference type="GO" id="GO:0007219">
    <property type="term" value="P:Notch signaling pathway"/>
    <property type="evidence" value="ECO:0007669"/>
    <property type="project" value="TreeGrafter"/>
</dbReference>
<proteinExistence type="predicted"/>
<dbReference type="InterPro" id="IPR024079">
    <property type="entry name" value="MetalloPept_cat_dom_sf"/>
</dbReference>
<dbReference type="PROSITE" id="PS50214">
    <property type="entry name" value="DISINTEGRIN_2"/>
    <property type="match status" value="1"/>
</dbReference>
<feature type="binding site" evidence="2">
    <location>
        <position position="399"/>
    </location>
    <ligand>
        <name>Zn(2+)</name>
        <dbReference type="ChEBI" id="CHEBI:29105"/>
        <note>catalytic</note>
    </ligand>
</feature>
<dbReference type="InterPro" id="IPR001762">
    <property type="entry name" value="Disintegrin_dom"/>
</dbReference>
<feature type="chain" id="PRO_5012214423" description="Disintegrin domain-containing protein" evidence="3">
    <location>
        <begin position="29"/>
        <end position="549"/>
    </location>
</feature>
<organism evidence="6">
    <name type="scientific">Amphimedon queenslandica</name>
    <name type="common">Sponge</name>
    <dbReference type="NCBI Taxonomy" id="400682"/>
    <lineage>
        <taxon>Eukaryota</taxon>
        <taxon>Metazoa</taxon>
        <taxon>Porifera</taxon>
        <taxon>Demospongiae</taxon>
        <taxon>Heteroscleromorpha</taxon>
        <taxon>Haplosclerida</taxon>
        <taxon>Niphatidae</taxon>
        <taxon>Amphimedon</taxon>
    </lineage>
</organism>
<dbReference type="STRING" id="400682.A0A1X7V044"/>
<dbReference type="Pfam" id="PF00200">
    <property type="entry name" value="Disintegrin"/>
    <property type="match status" value="1"/>
</dbReference>
<dbReference type="InterPro" id="IPR051489">
    <property type="entry name" value="ADAM_Metalloproteinase"/>
</dbReference>
<feature type="binding site" evidence="2">
    <location>
        <position position="393"/>
    </location>
    <ligand>
        <name>Zn(2+)</name>
        <dbReference type="ChEBI" id="CHEBI:29105"/>
        <note>catalytic</note>
    </ligand>
</feature>
<name>A0A1X7V044_AMPQE</name>
<keyword evidence="2" id="KW-0862">Zinc</keyword>
<feature type="binding site" evidence="2">
    <location>
        <position position="389"/>
    </location>
    <ligand>
        <name>Zn(2+)</name>
        <dbReference type="ChEBI" id="CHEBI:29105"/>
        <note>catalytic</note>
    </ligand>
</feature>
<dbReference type="SUPFAM" id="SSF55486">
    <property type="entry name" value="Metalloproteases ('zincins'), catalytic domain"/>
    <property type="match status" value="1"/>
</dbReference>
<comment type="caution">
    <text evidence="2">Lacks conserved residue(s) required for the propagation of feature annotation.</text>
</comment>
<dbReference type="SUPFAM" id="SSF57552">
    <property type="entry name" value="Blood coagulation inhibitor (disintegrin)"/>
    <property type="match status" value="1"/>
</dbReference>
<feature type="domain" description="Disintegrin" evidence="4">
    <location>
        <begin position="452"/>
        <end position="544"/>
    </location>
</feature>
<dbReference type="Gene3D" id="4.10.70.10">
    <property type="entry name" value="Disintegrin domain"/>
    <property type="match status" value="1"/>
</dbReference>
<dbReference type="PANTHER" id="PTHR45702">
    <property type="entry name" value="ADAM10/ADAM17 METALLOPEPTIDASE FAMILY MEMBER"/>
    <property type="match status" value="1"/>
</dbReference>
<feature type="domain" description="Peptidase M12B" evidence="5">
    <location>
        <begin position="215"/>
        <end position="442"/>
    </location>
</feature>
<feature type="disulfide bond" evidence="2">
    <location>
        <begin position="407"/>
        <end position="431"/>
    </location>
</feature>
<dbReference type="GO" id="GO:0005886">
    <property type="term" value="C:plasma membrane"/>
    <property type="evidence" value="ECO:0007669"/>
    <property type="project" value="TreeGrafter"/>
</dbReference>
<dbReference type="FunFam" id="4.10.70.10:FF:000003">
    <property type="entry name" value="Disintegrin and metalloproteinase domain-containing protein 17"/>
    <property type="match status" value="1"/>
</dbReference>
<dbReference type="GO" id="GO:0046872">
    <property type="term" value="F:metal ion binding"/>
    <property type="evidence" value="ECO:0007669"/>
    <property type="project" value="UniProtKB-KW"/>
</dbReference>
<dbReference type="eggNOG" id="KOG3658">
    <property type="taxonomic scope" value="Eukaryota"/>
</dbReference>
<dbReference type="InterPro" id="IPR001590">
    <property type="entry name" value="Peptidase_M12B"/>
</dbReference>
<dbReference type="InterPro" id="IPR036436">
    <property type="entry name" value="Disintegrin_dom_sf"/>
</dbReference>
<protein>
    <recommendedName>
        <fullName evidence="7">Disintegrin domain-containing protein</fullName>
    </recommendedName>
</protein>
<feature type="signal peptide" evidence="3">
    <location>
        <begin position="1"/>
        <end position="28"/>
    </location>
</feature>
<dbReference type="AlphaFoldDB" id="A0A1X7V044"/>
<keyword evidence="1 2" id="KW-1015">Disulfide bond</keyword>
<evidence type="ECO:0000256" key="2">
    <source>
        <dbReference type="PROSITE-ProRule" id="PRU00276"/>
    </source>
</evidence>
<accession>A0A1X7V044</accession>
<feature type="active site" evidence="2">
    <location>
        <position position="390"/>
    </location>
</feature>
<keyword evidence="3" id="KW-0732">Signal</keyword>
<dbReference type="Pfam" id="PF13688">
    <property type="entry name" value="Reprolysin_5"/>
    <property type="match status" value="1"/>
</dbReference>
<dbReference type="PANTHER" id="PTHR45702:SF6">
    <property type="entry name" value="DISINTEGRIN AND METALLOPROTEINASE DOMAIN-CONTAINING PROTEIN 17"/>
    <property type="match status" value="1"/>
</dbReference>
<evidence type="ECO:0000256" key="3">
    <source>
        <dbReference type="SAM" id="SignalP"/>
    </source>
</evidence>
<dbReference type="Gene3D" id="3.40.390.10">
    <property type="entry name" value="Collagenase (Catalytic Domain)"/>
    <property type="match status" value="1"/>
</dbReference>
<dbReference type="OrthoDB" id="2131567at2759"/>
<dbReference type="InParanoid" id="A0A1X7V044"/>
<dbReference type="PROSITE" id="PS50215">
    <property type="entry name" value="ADAM_MEPRO"/>
    <property type="match status" value="1"/>
</dbReference>
<reference evidence="6" key="1">
    <citation type="submission" date="2017-05" db="UniProtKB">
        <authorList>
            <consortium name="EnsemblMetazoa"/>
        </authorList>
    </citation>
    <scope>IDENTIFICATION</scope>
</reference>
<evidence type="ECO:0000313" key="6">
    <source>
        <dbReference type="EnsemblMetazoa" id="Aqu2.1.32967_001"/>
    </source>
</evidence>
<evidence type="ECO:0000259" key="5">
    <source>
        <dbReference type="PROSITE" id="PS50215"/>
    </source>
</evidence>
<keyword evidence="2" id="KW-0479">Metal-binding</keyword>
<sequence length="549" mass="60961">MSPSFLSCFRSFYYLLLILLFLSPSISAQELSDKLLHYELIHKNDFRHNAIPEKQEAPTDAVKLVQQVHFYALNRSFSLHLSPHQNLFSSSFKAVTMDTNGNHKTVPVSTRNFHIGHLIGDESSIVTVHINGENGLITAHISTDKETFYIEPALLHTGESHDSHMIVYRLSDVRSNGSISIDYETAPLQSRIYKESGRHKSHPLKKRQSRGSDRNTCTLALVVDYRFYTFLLSSENNVITTLVSRLFHIDENSFRPTHWIIDANGNSITNQGLQIGTILIHTGPTSDPSHYNSEESGQVEAQDLLRRFSRGDWSSYCLAHLFTHRQFSSGKLGLAYIASPGVGETGGICSQRVIDSFTNDIVIYNTGVSVASTGKRLLLPHESELVIAHEIGHSWGSPHDPGTDTNCRLKYLMNEFIQDNSEGTHQKFSPCSRISIGRVLANKATCFQGRSTSNCGNYMIDDGEECDGGRLTVDDQDSCCASNCKLRKGSNCSDVNHSCCKDCKVAPANSKICHYVGTISNDCTRQTYCNGSSYVCPPALQVTEGTDCL</sequence>
<dbReference type="SMART" id="SM00050">
    <property type="entry name" value="DISIN"/>
    <property type="match status" value="1"/>
</dbReference>
<dbReference type="EnsemblMetazoa" id="Aqu2.1.32967_001">
    <property type="protein sequence ID" value="Aqu2.1.32967_001"/>
    <property type="gene ID" value="Aqu2.1.32967"/>
</dbReference>
<evidence type="ECO:0008006" key="7">
    <source>
        <dbReference type="Google" id="ProtNLM"/>
    </source>
</evidence>
<dbReference type="GO" id="GO:0004222">
    <property type="term" value="F:metalloendopeptidase activity"/>
    <property type="evidence" value="ECO:0007669"/>
    <property type="project" value="InterPro"/>
</dbReference>
<evidence type="ECO:0000256" key="1">
    <source>
        <dbReference type="ARBA" id="ARBA00023157"/>
    </source>
</evidence>
<dbReference type="GO" id="GO:0006509">
    <property type="term" value="P:membrane protein ectodomain proteolysis"/>
    <property type="evidence" value="ECO:0007669"/>
    <property type="project" value="TreeGrafter"/>
</dbReference>